<gene>
    <name evidence="13" type="ORF">IAB88_01565</name>
</gene>
<name>A0A9D9IMJ6_9BACT</name>
<evidence type="ECO:0000256" key="6">
    <source>
        <dbReference type="ARBA" id="ARBA00023122"/>
    </source>
</evidence>
<evidence type="ECO:0000256" key="1">
    <source>
        <dbReference type="ARBA" id="ARBA00004651"/>
    </source>
</evidence>
<feature type="domain" description="CNNM transmembrane" evidence="12">
    <location>
        <begin position="1"/>
        <end position="195"/>
    </location>
</feature>
<evidence type="ECO:0000259" key="12">
    <source>
        <dbReference type="PROSITE" id="PS51846"/>
    </source>
</evidence>
<dbReference type="GO" id="GO:0050660">
    <property type="term" value="F:flavin adenine dinucleotide binding"/>
    <property type="evidence" value="ECO:0007669"/>
    <property type="project" value="InterPro"/>
</dbReference>
<accession>A0A9D9IMJ6</accession>
<evidence type="ECO:0000256" key="8">
    <source>
        <dbReference type="PROSITE-ProRule" id="PRU00703"/>
    </source>
</evidence>
<dbReference type="GO" id="GO:0005886">
    <property type="term" value="C:plasma membrane"/>
    <property type="evidence" value="ECO:0007669"/>
    <property type="project" value="UniProtKB-SubCell"/>
</dbReference>
<feature type="transmembrane region" description="Helical" evidence="10">
    <location>
        <begin position="100"/>
        <end position="120"/>
    </location>
</feature>
<evidence type="ECO:0000256" key="4">
    <source>
        <dbReference type="ARBA" id="ARBA00022737"/>
    </source>
</evidence>
<dbReference type="InterPro" id="IPR051676">
    <property type="entry name" value="UPF0053_domain"/>
</dbReference>
<dbReference type="InterPro" id="IPR016169">
    <property type="entry name" value="FAD-bd_PCMH_sub2"/>
</dbReference>
<feature type="domain" description="CBS" evidence="11">
    <location>
        <begin position="278"/>
        <end position="335"/>
    </location>
</feature>
<keyword evidence="3 9" id="KW-0812">Transmembrane</keyword>
<evidence type="ECO:0000313" key="13">
    <source>
        <dbReference type="EMBL" id="MBO8475664.1"/>
    </source>
</evidence>
<keyword evidence="2" id="KW-1003">Cell membrane</keyword>
<dbReference type="PANTHER" id="PTHR43099">
    <property type="entry name" value="UPF0053 PROTEIN YRKA"/>
    <property type="match status" value="1"/>
</dbReference>
<dbReference type="SMART" id="SM00116">
    <property type="entry name" value="CBS"/>
    <property type="match status" value="2"/>
</dbReference>
<keyword evidence="5 9" id="KW-1133">Transmembrane helix</keyword>
<dbReference type="SUPFAM" id="SSF56176">
    <property type="entry name" value="FAD-binding/transporter-associated domain-like"/>
    <property type="match status" value="1"/>
</dbReference>
<evidence type="ECO:0000256" key="5">
    <source>
        <dbReference type="ARBA" id="ARBA00022989"/>
    </source>
</evidence>
<protein>
    <submittedName>
        <fullName evidence="13">HlyC/CorC family transporter</fullName>
    </submittedName>
</protein>
<evidence type="ECO:0000256" key="3">
    <source>
        <dbReference type="ARBA" id="ARBA00022692"/>
    </source>
</evidence>
<evidence type="ECO:0000256" key="7">
    <source>
        <dbReference type="ARBA" id="ARBA00023136"/>
    </source>
</evidence>
<proteinExistence type="predicted"/>
<dbReference type="Proteomes" id="UP000823598">
    <property type="component" value="Unassembled WGS sequence"/>
</dbReference>
<evidence type="ECO:0000256" key="2">
    <source>
        <dbReference type="ARBA" id="ARBA00022475"/>
    </source>
</evidence>
<evidence type="ECO:0000256" key="9">
    <source>
        <dbReference type="PROSITE-ProRule" id="PRU01193"/>
    </source>
</evidence>
<dbReference type="Pfam" id="PF03471">
    <property type="entry name" value="CorC_HlyC"/>
    <property type="match status" value="1"/>
</dbReference>
<dbReference type="InterPro" id="IPR002550">
    <property type="entry name" value="CNNM"/>
</dbReference>
<feature type="transmembrane region" description="Helical" evidence="10">
    <location>
        <begin position="141"/>
        <end position="165"/>
    </location>
</feature>
<keyword evidence="7 9" id="KW-0472">Membrane</keyword>
<feature type="domain" description="CBS" evidence="11">
    <location>
        <begin position="215"/>
        <end position="275"/>
    </location>
</feature>
<dbReference type="Pfam" id="PF01595">
    <property type="entry name" value="CNNM"/>
    <property type="match status" value="1"/>
</dbReference>
<dbReference type="Gene3D" id="3.10.580.10">
    <property type="entry name" value="CBS-domain"/>
    <property type="match status" value="1"/>
</dbReference>
<dbReference type="Gene3D" id="3.30.465.10">
    <property type="match status" value="1"/>
</dbReference>
<reference evidence="13" key="2">
    <citation type="journal article" date="2021" name="PeerJ">
        <title>Extensive microbial diversity within the chicken gut microbiome revealed by metagenomics and culture.</title>
        <authorList>
            <person name="Gilroy R."/>
            <person name="Ravi A."/>
            <person name="Getino M."/>
            <person name="Pursley I."/>
            <person name="Horton D.L."/>
            <person name="Alikhan N.F."/>
            <person name="Baker D."/>
            <person name="Gharbi K."/>
            <person name="Hall N."/>
            <person name="Watson M."/>
            <person name="Adriaenssens E.M."/>
            <person name="Foster-Nyarko E."/>
            <person name="Jarju S."/>
            <person name="Secka A."/>
            <person name="Antonio M."/>
            <person name="Oren A."/>
            <person name="Chaudhuri R.R."/>
            <person name="La Ragione R."/>
            <person name="Hildebrand F."/>
            <person name="Pallen M.J."/>
        </authorList>
    </citation>
    <scope>NUCLEOTIDE SEQUENCE</scope>
    <source>
        <strain evidence="13">6919</strain>
    </source>
</reference>
<keyword evidence="4" id="KW-0677">Repeat</keyword>
<dbReference type="SUPFAM" id="SSF54631">
    <property type="entry name" value="CBS-domain pair"/>
    <property type="match status" value="1"/>
</dbReference>
<dbReference type="AlphaFoldDB" id="A0A9D9IMJ6"/>
<evidence type="ECO:0000313" key="14">
    <source>
        <dbReference type="Proteomes" id="UP000823598"/>
    </source>
</evidence>
<feature type="transmembrane region" description="Helical" evidence="10">
    <location>
        <begin position="6"/>
        <end position="27"/>
    </location>
</feature>
<evidence type="ECO:0000259" key="11">
    <source>
        <dbReference type="PROSITE" id="PS51371"/>
    </source>
</evidence>
<dbReference type="InterPro" id="IPR005170">
    <property type="entry name" value="Transptr-assoc_dom"/>
</dbReference>
<organism evidence="13 14">
    <name type="scientific">Candidatus Limisoma faecipullorum</name>
    <dbReference type="NCBI Taxonomy" id="2840854"/>
    <lineage>
        <taxon>Bacteria</taxon>
        <taxon>Pseudomonadati</taxon>
        <taxon>Bacteroidota</taxon>
        <taxon>Bacteroidia</taxon>
        <taxon>Bacteroidales</taxon>
        <taxon>Candidatus Limisoma</taxon>
    </lineage>
</organism>
<dbReference type="InterPro" id="IPR044751">
    <property type="entry name" value="Ion_transp-like_CBS"/>
</dbReference>
<comment type="subcellular location">
    <subcellularLocation>
        <location evidence="1">Cell membrane</location>
        <topology evidence="1">Multi-pass membrane protein</topology>
    </subcellularLocation>
</comment>
<feature type="transmembrane region" description="Helical" evidence="10">
    <location>
        <begin position="56"/>
        <end position="77"/>
    </location>
</feature>
<dbReference type="CDD" id="cd04590">
    <property type="entry name" value="CBS_pair_CorC_HlyC_assoc"/>
    <property type="match status" value="1"/>
</dbReference>
<dbReference type="InterPro" id="IPR046342">
    <property type="entry name" value="CBS_dom_sf"/>
</dbReference>
<dbReference type="EMBL" id="JADIMC010000019">
    <property type="protein sequence ID" value="MBO8475664.1"/>
    <property type="molecule type" value="Genomic_DNA"/>
</dbReference>
<dbReference type="InterPro" id="IPR000644">
    <property type="entry name" value="CBS_dom"/>
</dbReference>
<comment type="caution">
    <text evidence="13">The sequence shown here is derived from an EMBL/GenBank/DDBJ whole genome shotgun (WGS) entry which is preliminary data.</text>
</comment>
<dbReference type="SMART" id="SM01091">
    <property type="entry name" value="CorC_HlyC"/>
    <property type="match status" value="1"/>
</dbReference>
<sequence length="428" mass="47478">MTEIIIIVILILLNGIFAMSEIAVISARKSSLSTDIKKGSRSARYALKLANEPDRFLSTVQIGITLIGILTGIYSGAQLSDDFAVLLIEAGVAPVIADEIAQITIVVIVTYLTLILGELVPKRIGMAASEKAAKLIARPMYYLSIIASPFVKLLAASTSGMFNLLGLKDAETKVTEEEIKSIVQEGKEDGEVQEVEQDIVERVFQLGDMKVSSLMTYRSDLVTIDINMDKQQVKDVLREKIYQVYPLIDKNLDNVKGVIRIKDLILELDNPDFNIADICRQATVFHENMSVYKALEKMRDNSTGSALVFDEFGSCQGLITLKDIMEGLVGKFEDINTEPDIIERADGNSWLVDGQCSIYDFLSYFEADDLNEEYSFNTVGGLILKQLGDIPQSGDVVVWNYFRLEVVDMDGARIDKILVSKIEKTAEQ</sequence>
<dbReference type="Pfam" id="PF00571">
    <property type="entry name" value="CBS"/>
    <property type="match status" value="2"/>
</dbReference>
<dbReference type="InterPro" id="IPR036318">
    <property type="entry name" value="FAD-bd_PCMH-like_sf"/>
</dbReference>
<reference evidence="13" key="1">
    <citation type="submission" date="2020-10" db="EMBL/GenBank/DDBJ databases">
        <authorList>
            <person name="Gilroy R."/>
        </authorList>
    </citation>
    <scope>NUCLEOTIDE SEQUENCE</scope>
    <source>
        <strain evidence="13">6919</strain>
    </source>
</reference>
<evidence type="ECO:0000256" key="10">
    <source>
        <dbReference type="SAM" id="Phobius"/>
    </source>
</evidence>
<dbReference type="PANTHER" id="PTHR43099:SF5">
    <property type="entry name" value="HLYC_CORC FAMILY TRANSPORTER"/>
    <property type="match status" value="1"/>
</dbReference>
<keyword evidence="6 8" id="KW-0129">CBS domain</keyword>
<dbReference type="PROSITE" id="PS51846">
    <property type="entry name" value="CNNM"/>
    <property type="match status" value="1"/>
</dbReference>
<dbReference type="PROSITE" id="PS51371">
    <property type="entry name" value="CBS"/>
    <property type="match status" value="2"/>
</dbReference>